<organism evidence="5 6">
    <name type="scientific">Crenobacter cavernae</name>
    <dbReference type="NCBI Taxonomy" id="2290923"/>
    <lineage>
        <taxon>Bacteria</taxon>
        <taxon>Pseudomonadati</taxon>
        <taxon>Pseudomonadota</taxon>
        <taxon>Betaproteobacteria</taxon>
        <taxon>Neisseriales</taxon>
        <taxon>Neisseriaceae</taxon>
        <taxon>Crenobacter</taxon>
    </lineage>
</organism>
<dbReference type="RefSeq" id="WP_115433545.1">
    <property type="nucleotide sequence ID" value="NZ_CP031337.1"/>
</dbReference>
<reference evidence="5 6" key="1">
    <citation type="submission" date="2018-07" db="EMBL/GenBank/DDBJ databases">
        <title>Crenobacter cavernae sp. nov., isolated from a karst cave.</title>
        <authorList>
            <person name="Zhu H."/>
        </authorList>
    </citation>
    <scope>NUCLEOTIDE SEQUENCE [LARGE SCALE GENOMIC DNA]</scope>
    <source>
        <strain evidence="5 6">K1W11S-77</strain>
    </source>
</reference>
<dbReference type="Pfam" id="PF26078">
    <property type="entry name" value="Baseplate_J_M"/>
    <property type="match status" value="1"/>
</dbReference>
<feature type="domain" description="Baseplate J-like central" evidence="3">
    <location>
        <begin position="195"/>
        <end position="268"/>
    </location>
</feature>
<accession>A0A345Y6R1</accession>
<evidence type="ECO:0000259" key="2">
    <source>
        <dbReference type="Pfam" id="PF04865"/>
    </source>
</evidence>
<dbReference type="KEGG" id="ccah:DWG20_09250"/>
<protein>
    <submittedName>
        <fullName evidence="5">Baseplate J protein</fullName>
    </submittedName>
</protein>
<dbReference type="Proteomes" id="UP000254537">
    <property type="component" value="Chromosome"/>
</dbReference>
<name>A0A345Y6R1_9NEIS</name>
<feature type="domain" description="Baseplate protein J-like barrel" evidence="2">
    <location>
        <begin position="91"/>
        <end position="167"/>
    </location>
</feature>
<dbReference type="PANTHER" id="PTHR37829">
    <property type="entry name" value="PHAGE-LIKE ELEMENT PBSX PROTEIN XKDT"/>
    <property type="match status" value="1"/>
</dbReference>
<evidence type="ECO:0000256" key="1">
    <source>
        <dbReference type="ARBA" id="ARBA00038087"/>
    </source>
</evidence>
<evidence type="ECO:0000259" key="4">
    <source>
        <dbReference type="Pfam" id="PF26079"/>
    </source>
</evidence>
<evidence type="ECO:0000313" key="6">
    <source>
        <dbReference type="Proteomes" id="UP000254537"/>
    </source>
</evidence>
<feature type="domain" description="Baseplate J-like C-terminal" evidence="4">
    <location>
        <begin position="278"/>
        <end position="351"/>
    </location>
</feature>
<dbReference type="InterPro" id="IPR052399">
    <property type="entry name" value="Phage_Baseplate_Assmbl_Protein"/>
</dbReference>
<sequence>MPFDRPTLPRLIERVGQDIASRTARTPMPLPGSPDRVLATALAGASHLLHAHLDWLSRQFLPDTADADWLERHASIWLQSGRKPAGFAIGTVAFTGAAGSTAPAGTLLQRADGVQYLTDLDATIGAGGSATVSVTALAAGATGNLAAGSTLSLVSPVLGVDSAVTAAGEGVVGGADAESDGELRARVLERIRNPPQGGSKSDYVRWALEVSGVTRAWCLPNHLGVGTVVVLFVRDDDASPIPDAAEVAVVQAYIDERRPVTAEVSAVAPIAKPTAYQIQLTPATAAVKAAVEAGLRDLHRREGEPGVTLLLSHIREAISLAAGETDHVLVAPSANVTHQPYELPTFGGITWL</sequence>
<evidence type="ECO:0000313" key="5">
    <source>
        <dbReference type="EMBL" id="AXK39613.1"/>
    </source>
</evidence>
<dbReference type="Pfam" id="PF26079">
    <property type="entry name" value="Baseplate_J_C"/>
    <property type="match status" value="1"/>
</dbReference>
<dbReference type="Pfam" id="PF04865">
    <property type="entry name" value="Baseplate_J"/>
    <property type="match status" value="1"/>
</dbReference>
<dbReference type="OrthoDB" id="7565172at2"/>
<proteinExistence type="inferred from homology"/>
<gene>
    <name evidence="5" type="ORF">DWG20_09250</name>
</gene>
<dbReference type="InterPro" id="IPR006949">
    <property type="entry name" value="Barrel_Baseplate_J-like"/>
</dbReference>
<evidence type="ECO:0000259" key="3">
    <source>
        <dbReference type="Pfam" id="PF26078"/>
    </source>
</evidence>
<dbReference type="EMBL" id="CP031337">
    <property type="protein sequence ID" value="AXK39613.1"/>
    <property type="molecule type" value="Genomic_DNA"/>
</dbReference>
<dbReference type="InterPro" id="IPR058530">
    <property type="entry name" value="Baseplate_J-like_C"/>
</dbReference>
<dbReference type="InterPro" id="IPR058531">
    <property type="entry name" value="Baseplate_J_M"/>
</dbReference>
<comment type="similarity">
    <text evidence="1">Belongs to the Mu gp47/PBSX XkdT family.</text>
</comment>
<dbReference type="PANTHER" id="PTHR37829:SF3">
    <property type="entry name" value="PROTEIN JAYE-RELATED"/>
    <property type="match status" value="1"/>
</dbReference>
<dbReference type="AlphaFoldDB" id="A0A345Y6R1"/>